<dbReference type="SUPFAM" id="SSF69304">
    <property type="entry name" value="Tricorn protease N-terminal domain"/>
    <property type="match status" value="1"/>
</dbReference>
<dbReference type="PANTHER" id="PTHR42776">
    <property type="entry name" value="SERINE PEPTIDASE S9 FAMILY MEMBER"/>
    <property type="match status" value="1"/>
</dbReference>
<evidence type="ECO:0000259" key="3">
    <source>
        <dbReference type="Pfam" id="PF19283"/>
    </source>
</evidence>
<reference evidence="4" key="2">
    <citation type="submission" date="2022-06" db="UniProtKB">
        <authorList>
            <consortium name="EnsemblMetazoa"/>
        </authorList>
    </citation>
    <scope>IDENTIFICATION</scope>
    <source>
        <strain evidence="4">DF5081</strain>
    </source>
</reference>
<dbReference type="PANTHER" id="PTHR42776:SF4">
    <property type="entry name" value="ACYLAMINO-ACID-RELEASING ENZYME"/>
    <property type="match status" value="1"/>
</dbReference>
<reference evidence="5" key="1">
    <citation type="submission" date="2010-08" db="EMBL/GenBank/DDBJ databases">
        <authorList>
            <consortium name="Caenorhabditis japonica Sequencing Consortium"/>
            <person name="Wilson R.K."/>
        </authorList>
    </citation>
    <scope>NUCLEOTIDE SEQUENCE [LARGE SCALE GENOMIC DNA]</scope>
    <source>
        <strain evidence="5">DF5081</strain>
    </source>
</reference>
<protein>
    <recommendedName>
        <fullName evidence="3">Acylamino-acid-releasing enzyme N-terminal domain-containing protein</fullName>
    </recommendedName>
</protein>
<dbReference type="InterPro" id="IPR045550">
    <property type="entry name" value="AARE_N"/>
</dbReference>
<keyword evidence="5" id="KW-1185">Reference proteome</keyword>
<comment type="similarity">
    <text evidence="1">Belongs to the peptidase S9C family.</text>
</comment>
<evidence type="ECO:0000256" key="1">
    <source>
        <dbReference type="ARBA" id="ARBA00010040"/>
    </source>
</evidence>
<accession>A0A8R1ES37</accession>
<feature type="domain" description="Acylamino-acid-releasing enzyme N-terminal" evidence="3">
    <location>
        <begin position="4"/>
        <end position="129"/>
    </location>
</feature>
<dbReference type="GO" id="GO:0004252">
    <property type="term" value="F:serine-type endopeptidase activity"/>
    <property type="evidence" value="ECO:0007669"/>
    <property type="project" value="TreeGrafter"/>
</dbReference>
<dbReference type="Proteomes" id="UP000005237">
    <property type="component" value="Unassembled WGS sequence"/>
</dbReference>
<proteinExistence type="inferred from homology"/>
<evidence type="ECO:0000313" key="5">
    <source>
        <dbReference type="Proteomes" id="UP000005237"/>
    </source>
</evidence>
<dbReference type="AlphaFoldDB" id="A0A8R1ES37"/>
<evidence type="ECO:0000313" key="4">
    <source>
        <dbReference type="EnsemblMetazoa" id="CJA42985b.1"/>
    </source>
</evidence>
<keyword evidence="2" id="KW-0378">Hydrolase</keyword>
<name>A0A8R1ES37_CAEJA</name>
<evidence type="ECO:0000256" key="2">
    <source>
        <dbReference type="ARBA" id="ARBA00022801"/>
    </source>
</evidence>
<dbReference type="EnsemblMetazoa" id="CJA42985b.1">
    <property type="protein sequence ID" value="CJA42985b.1"/>
    <property type="gene ID" value="WBGene00218833"/>
</dbReference>
<sequence length="143" mass="15906">MKATWAPGDTGVVFFGLDEADTPRLGRIYCNNRRGAVYYYELATAKLTKLSDDAIAAENISFSPNGKTLVWFQRPADGPHQAVLELIAIEWNGSEKSEKGNRRVVVPIVKEQRSPEEFQGLCFTQHTVKTVLEGPLKLKVPSN</sequence>
<dbReference type="Pfam" id="PF19283">
    <property type="entry name" value="APEH_N"/>
    <property type="match status" value="1"/>
</dbReference>
<organism evidence="4 5">
    <name type="scientific">Caenorhabditis japonica</name>
    <dbReference type="NCBI Taxonomy" id="281687"/>
    <lineage>
        <taxon>Eukaryota</taxon>
        <taxon>Metazoa</taxon>
        <taxon>Ecdysozoa</taxon>
        <taxon>Nematoda</taxon>
        <taxon>Chromadorea</taxon>
        <taxon>Rhabditida</taxon>
        <taxon>Rhabditina</taxon>
        <taxon>Rhabditomorpha</taxon>
        <taxon>Rhabditoidea</taxon>
        <taxon>Rhabditidae</taxon>
        <taxon>Peloderinae</taxon>
        <taxon>Caenorhabditis</taxon>
    </lineage>
</organism>